<dbReference type="RefSeq" id="WP_039477325.1">
    <property type="nucleotide sequence ID" value="NZ_JSYN01000017.1"/>
</dbReference>
<feature type="signal peptide" evidence="1">
    <location>
        <begin position="1"/>
        <end position="23"/>
    </location>
</feature>
<organism evidence="2 3">
    <name type="scientific">Pedobacter kyungheensis</name>
    <dbReference type="NCBI Taxonomy" id="1069985"/>
    <lineage>
        <taxon>Bacteria</taxon>
        <taxon>Pseudomonadati</taxon>
        <taxon>Bacteroidota</taxon>
        <taxon>Sphingobacteriia</taxon>
        <taxon>Sphingobacteriales</taxon>
        <taxon>Sphingobacteriaceae</taxon>
        <taxon>Pedobacter</taxon>
    </lineage>
</organism>
<reference evidence="2 3" key="1">
    <citation type="submission" date="2014-10" db="EMBL/GenBank/DDBJ databases">
        <title>Pedobacter Kyungheensis.</title>
        <authorList>
            <person name="Anderson B.M."/>
            <person name="Newman J.D."/>
        </authorList>
    </citation>
    <scope>NUCLEOTIDE SEQUENCE [LARGE SCALE GENOMIC DNA]</scope>
    <source>
        <strain evidence="2 3">KACC 16221</strain>
    </source>
</reference>
<evidence type="ECO:0000256" key="1">
    <source>
        <dbReference type="SAM" id="SignalP"/>
    </source>
</evidence>
<dbReference type="EMBL" id="JSYN01000017">
    <property type="protein sequence ID" value="KIA92917.1"/>
    <property type="molecule type" value="Genomic_DNA"/>
</dbReference>
<dbReference type="AlphaFoldDB" id="A0A0C1FJ10"/>
<sequence>MKLFNKAVALLMVLLGLANLTSAQGLKIPQPSSGQTITQDFGLGKITLTYSRPNVKGRTIFGGMEPLGVVWRTGANAATRIKFTEDVKIEGKDLPAGEYGLFSIPGKKEWTVIFNKIADQWGAYKYKESDDVLRVTVKTTALKDKVETLTMQFGDVTETSAQLNVMWEHSAFAVNMTTSIDEKVMANIAEAMKGEKKPYFAAAQYYFQTGKDLKTALAWMTEAEKSDPKAPWFKLWKGRIQLKMGDKAGAMATAQQGIDAAKAQKIDEYVRLNSELLTQAKK</sequence>
<name>A0A0C1FJ10_9SPHI</name>
<gene>
    <name evidence="2" type="ORF">OC25_14500</name>
</gene>
<dbReference type="Gene3D" id="1.25.40.1040">
    <property type="match status" value="1"/>
</dbReference>
<evidence type="ECO:0000313" key="3">
    <source>
        <dbReference type="Proteomes" id="UP000031246"/>
    </source>
</evidence>
<dbReference type="Pfam" id="PF11138">
    <property type="entry name" value="DUF2911"/>
    <property type="match status" value="1"/>
</dbReference>
<feature type="chain" id="PRO_5002131776" description="Dihydrolipoamide dehydrogenase" evidence="1">
    <location>
        <begin position="24"/>
        <end position="282"/>
    </location>
</feature>
<protein>
    <recommendedName>
        <fullName evidence="4">Dihydrolipoamide dehydrogenase</fullName>
    </recommendedName>
</protein>
<evidence type="ECO:0008006" key="4">
    <source>
        <dbReference type="Google" id="ProtNLM"/>
    </source>
</evidence>
<proteinExistence type="predicted"/>
<accession>A0A0C1FJ10</accession>
<keyword evidence="3" id="KW-1185">Reference proteome</keyword>
<dbReference type="Proteomes" id="UP000031246">
    <property type="component" value="Unassembled WGS sequence"/>
</dbReference>
<keyword evidence="1" id="KW-0732">Signal</keyword>
<dbReference type="InterPro" id="IPR021314">
    <property type="entry name" value="DUF2911"/>
</dbReference>
<comment type="caution">
    <text evidence="2">The sequence shown here is derived from an EMBL/GenBank/DDBJ whole genome shotgun (WGS) entry which is preliminary data.</text>
</comment>
<evidence type="ECO:0000313" key="2">
    <source>
        <dbReference type="EMBL" id="KIA92917.1"/>
    </source>
</evidence>